<dbReference type="AlphaFoldDB" id="A0A9P5YKH3"/>
<dbReference type="OrthoDB" id="3056089at2759"/>
<proteinExistence type="predicted"/>
<name>A0A9P5YKH3_9AGAR</name>
<feature type="compositionally biased region" description="Basic residues" evidence="1">
    <location>
        <begin position="81"/>
        <end position="92"/>
    </location>
</feature>
<organism evidence="2 3">
    <name type="scientific">Pholiota conissans</name>
    <dbReference type="NCBI Taxonomy" id="109636"/>
    <lineage>
        <taxon>Eukaryota</taxon>
        <taxon>Fungi</taxon>
        <taxon>Dikarya</taxon>
        <taxon>Basidiomycota</taxon>
        <taxon>Agaricomycotina</taxon>
        <taxon>Agaricomycetes</taxon>
        <taxon>Agaricomycetidae</taxon>
        <taxon>Agaricales</taxon>
        <taxon>Agaricineae</taxon>
        <taxon>Strophariaceae</taxon>
        <taxon>Pholiota</taxon>
    </lineage>
</organism>
<keyword evidence="3" id="KW-1185">Reference proteome</keyword>
<reference evidence="2" key="1">
    <citation type="submission" date="2020-11" db="EMBL/GenBank/DDBJ databases">
        <authorList>
            <consortium name="DOE Joint Genome Institute"/>
            <person name="Ahrendt S."/>
            <person name="Riley R."/>
            <person name="Andreopoulos W."/>
            <person name="Labutti K."/>
            <person name="Pangilinan J."/>
            <person name="Ruiz-Duenas F.J."/>
            <person name="Barrasa J.M."/>
            <person name="Sanchez-Garcia M."/>
            <person name="Camarero S."/>
            <person name="Miyauchi S."/>
            <person name="Serrano A."/>
            <person name="Linde D."/>
            <person name="Babiker R."/>
            <person name="Drula E."/>
            <person name="Ayuso-Fernandez I."/>
            <person name="Pacheco R."/>
            <person name="Padilla G."/>
            <person name="Ferreira P."/>
            <person name="Barriuso J."/>
            <person name="Kellner H."/>
            <person name="Castanera R."/>
            <person name="Alfaro M."/>
            <person name="Ramirez L."/>
            <person name="Pisabarro A.G."/>
            <person name="Kuo A."/>
            <person name="Tritt A."/>
            <person name="Lipzen A."/>
            <person name="He G."/>
            <person name="Yan M."/>
            <person name="Ng V."/>
            <person name="Cullen D."/>
            <person name="Martin F."/>
            <person name="Rosso M.-N."/>
            <person name="Henrissat B."/>
            <person name="Hibbett D."/>
            <person name="Martinez A.T."/>
            <person name="Grigoriev I.V."/>
        </authorList>
    </citation>
    <scope>NUCLEOTIDE SEQUENCE</scope>
    <source>
        <strain evidence="2">CIRM-BRFM 674</strain>
    </source>
</reference>
<dbReference type="Proteomes" id="UP000807469">
    <property type="component" value="Unassembled WGS sequence"/>
</dbReference>
<evidence type="ECO:0000256" key="1">
    <source>
        <dbReference type="SAM" id="MobiDB-lite"/>
    </source>
</evidence>
<accession>A0A9P5YKH3</accession>
<feature type="region of interest" description="Disordered" evidence="1">
    <location>
        <begin position="72"/>
        <end position="138"/>
    </location>
</feature>
<gene>
    <name evidence="2" type="ORF">BDN70DRAFT_889159</name>
</gene>
<feature type="region of interest" description="Disordered" evidence="1">
    <location>
        <begin position="149"/>
        <end position="168"/>
    </location>
</feature>
<evidence type="ECO:0000313" key="3">
    <source>
        <dbReference type="Proteomes" id="UP000807469"/>
    </source>
</evidence>
<sequence>MSDWDEMYASDHAITTDLASDAPANNLLDCVARTDGGSEVDELEWDAPERIIDEGTSNGVVYINMSAATVKEREKRDAANKKRREREKRKRDEKKEEKNISAVVETRSKSKTDQELDGDSDDASASKKKKLKQDTSEQIQRVTAYIHVQLPTPKHPVSSRSKSKADAPPVSVRGPCFFTIDQTFNDFRAVIAKALPCKLKLLHSENVTWKYEKPANDTKKPLSSAVGYEAMIMSLAERKVNHVIQVFMPPPKADDAPWDTGDGDFVPKPYDHNDMVTPATAPPEDLSAKAQLARISGDADGNLARLQEQYPIGNCNLYPDFRILERSIGGRTLYWELTLLRLQIWANALSLKKSGVTLQHPPNSTHFDVSGCLKLKPEAKIEETPANPVATSAAPPNLSPVSSVPQYPYPSIPQLPTYPGAMPYGVPPWMYAPQQPFPVIYPPFPFPSNYPGAPTNYPAALQYSQQLPSVPGTAAALPSKDSPVSSPGMNSKLRVPLSDFCARYEISKTDEEKLALLEYKPGNNAVLILAPEDWKEVKFTTLGWKAFIDAHKQFLRDIKDGSWA</sequence>
<dbReference type="EMBL" id="MU156088">
    <property type="protein sequence ID" value="KAF9470295.1"/>
    <property type="molecule type" value="Genomic_DNA"/>
</dbReference>
<protein>
    <submittedName>
        <fullName evidence="2">Uncharacterized protein</fullName>
    </submittedName>
</protein>
<comment type="caution">
    <text evidence="2">The sequence shown here is derived from an EMBL/GenBank/DDBJ whole genome shotgun (WGS) entry which is preliminary data.</text>
</comment>
<evidence type="ECO:0000313" key="2">
    <source>
        <dbReference type="EMBL" id="KAF9470295.1"/>
    </source>
</evidence>